<sequence>MGSDKILLWQKMVLFVLGIWHSVSNSMLTLFSGINKWLFRFQEKRILRGSDPIYRSDSNRIKTVSKDEGSDSNSEFEETGGGGEEEPDEPKSFLSFRFQTYEEFSSRAEGNSGSINDESYPESNENCFQPEKTLINGPFAVENTAKISSEREPFHGSNPEEIGLHKESSERLEELLVESLEQFGNIGFEKAGSESLKELPAESPLQLGEDDLTVSSDSDSLIGSSKFSIRSSLLDLYGDGFLSDSDSEFDNSMDFDVEDMKSLEDFQNLEKGYETDDFEGQDEEMLQELKNLENGNGNLDSEFNEKSKEPQFGGNDEKPISGKYLDSDSEDSNELETLWEHQDLVEQLKMEIRKVRATGLPTILEESESPKIMDDLKPWKIEEKFQHDGTIHEVHKFYKSYRERMRKLDIFNYQKMYAIGFLRLKDPLAPFWIGRNSAGTIAAAVWQECWPCKPKASELNPMSKFSRELESDLEMVYVGQLCLSWEFLHWEYGKALEIWDSDPHGILLYNEVAGEFQQFQVLLQRFLEDEPFQGPRIPNYVKNRCLHRQILQVPVIREDSMKNRKKEINMGRGKDAFTSVMLVEIIEESIRLFWQFVRKDKDARNTILKCRRGSNLQLHNPADAELLLQVRANLQKKEKKLKELRRSEIGILRQLRKHQEDGTDGVLYFFSRVDFKLVSRVLNMSKLTTDQLIWCNNKLNRIQFFNGKISVEPSFLLFPCS</sequence>
<evidence type="ECO:0000313" key="4">
    <source>
        <dbReference type="Proteomes" id="UP001279734"/>
    </source>
</evidence>
<protein>
    <submittedName>
        <fullName evidence="3">Uncharacterized protein</fullName>
    </submittedName>
</protein>
<comment type="caution">
    <text evidence="3">The sequence shown here is derived from an EMBL/GenBank/DDBJ whole genome shotgun (WGS) entry which is preliminary data.</text>
</comment>
<feature type="transmembrane region" description="Helical" evidence="2">
    <location>
        <begin position="12"/>
        <end position="34"/>
    </location>
</feature>
<dbReference type="Proteomes" id="UP001279734">
    <property type="component" value="Unassembled WGS sequence"/>
</dbReference>
<accession>A0AAD3S6C1</accession>
<keyword evidence="4" id="KW-1185">Reference proteome</keyword>
<dbReference type="PANTHER" id="PTHR46741">
    <property type="entry name" value="OS09G0413600 PROTEIN"/>
    <property type="match status" value="1"/>
</dbReference>
<keyword evidence="2" id="KW-0812">Transmembrane</keyword>
<evidence type="ECO:0000256" key="1">
    <source>
        <dbReference type="SAM" id="MobiDB-lite"/>
    </source>
</evidence>
<proteinExistence type="predicted"/>
<organism evidence="3 4">
    <name type="scientific">Nepenthes gracilis</name>
    <name type="common">Slender pitcher plant</name>
    <dbReference type="NCBI Taxonomy" id="150966"/>
    <lineage>
        <taxon>Eukaryota</taxon>
        <taxon>Viridiplantae</taxon>
        <taxon>Streptophyta</taxon>
        <taxon>Embryophyta</taxon>
        <taxon>Tracheophyta</taxon>
        <taxon>Spermatophyta</taxon>
        <taxon>Magnoliopsida</taxon>
        <taxon>eudicotyledons</taxon>
        <taxon>Gunneridae</taxon>
        <taxon>Pentapetalae</taxon>
        <taxon>Caryophyllales</taxon>
        <taxon>Nepenthaceae</taxon>
        <taxon>Nepenthes</taxon>
    </lineage>
</organism>
<dbReference type="AlphaFoldDB" id="A0AAD3S6C1"/>
<keyword evidence="2" id="KW-1133">Transmembrane helix</keyword>
<feature type="region of interest" description="Disordered" evidence="1">
    <location>
        <begin position="61"/>
        <end position="90"/>
    </location>
</feature>
<keyword evidence="2" id="KW-0472">Membrane</keyword>
<dbReference type="Pfam" id="PF07891">
    <property type="entry name" value="DUF1666"/>
    <property type="match status" value="1"/>
</dbReference>
<gene>
    <name evidence="3" type="ORF">Nepgr_006964</name>
</gene>
<feature type="compositionally biased region" description="Polar residues" evidence="1">
    <location>
        <begin position="108"/>
        <end position="125"/>
    </location>
</feature>
<evidence type="ECO:0000313" key="3">
    <source>
        <dbReference type="EMBL" id="GMH05124.1"/>
    </source>
</evidence>
<reference evidence="3" key="1">
    <citation type="submission" date="2023-05" db="EMBL/GenBank/DDBJ databases">
        <title>Nepenthes gracilis genome sequencing.</title>
        <authorList>
            <person name="Fukushima K."/>
        </authorList>
    </citation>
    <scope>NUCLEOTIDE SEQUENCE</scope>
    <source>
        <strain evidence="3">SING2019-196</strain>
    </source>
</reference>
<feature type="region of interest" description="Disordered" evidence="1">
    <location>
        <begin position="105"/>
        <end position="125"/>
    </location>
</feature>
<feature type="region of interest" description="Disordered" evidence="1">
    <location>
        <begin position="293"/>
        <end position="329"/>
    </location>
</feature>
<dbReference type="PANTHER" id="PTHR46741:SF2">
    <property type="entry name" value="RIBOSOMAL PROTEIN L34AE"/>
    <property type="match status" value="1"/>
</dbReference>
<feature type="compositionally biased region" description="Basic and acidic residues" evidence="1">
    <location>
        <begin position="303"/>
        <end position="320"/>
    </location>
</feature>
<dbReference type="EMBL" id="BSYO01000005">
    <property type="protein sequence ID" value="GMH05124.1"/>
    <property type="molecule type" value="Genomic_DNA"/>
</dbReference>
<name>A0AAD3S6C1_NEPGR</name>
<feature type="compositionally biased region" description="Acidic residues" evidence="1">
    <location>
        <begin position="74"/>
        <end position="88"/>
    </location>
</feature>
<dbReference type="InterPro" id="IPR012870">
    <property type="entry name" value="DUF1666"/>
</dbReference>
<evidence type="ECO:0000256" key="2">
    <source>
        <dbReference type="SAM" id="Phobius"/>
    </source>
</evidence>